<dbReference type="GO" id="GO:0016887">
    <property type="term" value="F:ATP hydrolysis activity"/>
    <property type="evidence" value="ECO:0007669"/>
    <property type="project" value="InterPro"/>
</dbReference>
<proteinExistence type="inferred from homology"/>
<evidence type="ECO:0000256" key="2">
    <source>
        <dbReference type="ARBA" id="ARBA00022741"/>
    </source>
</evidence>
<dbReference type="PATRIC" id="fig|69222.5.peg.1074"/>
<dbReference type="InterPro" id="IPR017871">
    <property type="entry name" value="ABC_transporter-like_CS"/>
</dbReference>
<keyword evidence="2" id="KW-0547">Nucleotide-binding</keyword>
<dbReference type="SUPFAM" id="SSF52540">
    <property type="entry name" value="P-loop containing nucleoside triphosphate hydrolases"/>
    <property type="match status" value="1"/>
</dbReference>
<evidence type="ECO:0000256" key="3">
    <source>
        <dbReference type="ARBA" id="ARBA00022840"/>
    </source>
</evidence>
<dbReference type="Pfam" id="PF00005">
    <property type="entry name" value="ABC_tran"/>
    <property type="match status" value="1"/>
</dbReference>
<dbReference type="AlphaFoldDB" id="A0A014M3K7"/>
<feature type="domain" description="ABC transporter" evidence="4">
    <location>
        <begin position="11"/>
        <end position="251"/>
    </location>
</feature>
<dbReference type="GO" id="GO:0005524">
    <property type="term" value="F:ATP binding"/>
    <property type="evidence" value="ECO:0007669"/>
    <property type="project" value="UniProtKB-KW"/>
</dbReference>
<accession>A0A014M3K7</accession>
<keyword evidence="6" id="KW-1185">Reference proteome</keyword>
<comment type="similarity">
    <text evidence="1">Belongs to the ABC transporter superfamily. Drug exporter-2 (TC 3.A.1.117) family.</text>
</comment>
<dbReference type="STRING" id="69222.BG55_05185"/>
<protein>
    <submittedName>
        <fullName evidence="5">ABC transporter ATP-binding protein</fullName>
    </submittedName>
</protein>
<dbReference type="EMBL" id="JFHN01000028">
    <property type="protein sequence ID" value="EXU76441.1"/>
    <property type="molecule type" value="Genomic_DNA"/>
</dbReference>
<sequence length="260" mass="28040">MQQPKPVPARVEMVNITKTYGSIRSLRGVNLRLAPGEVLGLVGDNGAGKSTLTKVLSGAVVPTSGAIRIDGTEQHFSNPADARRCHIEMVYQDLSLCDSVDVAGNLFMGREPLRHRFGIPFLDQAKMHDDAREMLKGLGISIPDTHLLVRNLSGGQRQAIAIARAAAFEPKVLIMDEPTAALAVAEVEAVLALIKRVSARGVSVILITHRLQDLFLVCDRIMVMYEGSNVADRQVAETSLSDIVNLIVGEKFTAQSAAAH</sequence>
<dbReference type="PANTHER" id="PTHR43790">
    <property type="entry name" value="CARBOHYDRATE TRANSPORT ATP-BINDING PROTEIN MG119-RELATED"/>
    <property type="match status" value="1"/>
</dbReference>
<dbReference type="PROSITE" id="PS50893">
    <property type="entry name" value="ABC_TRANSPORTER_2"/>
    <property type="match status" value="1"/>
</dbReference>
<dbReference type="Proteomes" id="UP000019918">
    <property type="component" value="Unassembled WGS sequence"/>
</dbReference>
<dbReference type="PROSITE" id="PS00211">
    <property type="entry name" value="ABC_TRANSPORTER_1"/>
    <property type="match status" value="1"/>
</dbReference>
<dbReference type="PANTHER" id="PTHR43790:SF8">
    <property type="entry name" value="SUGAR ABC TRANSPORTER ATP-BINDING PROTEIN"/>
    <property type="match status" value="1"/>
</dbReference>
<evidence type="ECO:0000256" key="1">
    <source>
        <dbReference type="ARBA" id="ARBA00006526"/>
    </source>
</evidence>
<dbReference type="InterPro" id="IPR003593">
    <property type="entry name" value="AAA+_ATPase"/>
</dbReference>
<keyword evidence="3 5" id="KW-0067">ATP-binding</keyword>
<evidence type="ECO:0000313" key="5">
    <source>
        <dbReference type="EMBL" id="EXU76441.1"/>
    </source>
</evidence>
<evidence type="ECO:0000313" key="6">
    <source>
        <dbReference type="Proteomes" id="UP000019918"/>
    </source>
</evidence>
<evidence type="ECO:0000259" key="4">
    <source>
        <dbReference type="PROSITE" id="PS50893"/>
    </source>
</evidence>
<dbReference type="InterPro" id="IPR050107">
    <property type="entry name" value="ABC_carbohydrate_import_ATPase"/>
</dbReference>
<reference evidence="5 6" key="1">
    <citation type="submission" date="2014-02" db="EMBL/GenBank/DDBJ databases">
        <title>Draft genome of Erwinia mallotivora strain BT-MARDI, a papaya dieback pathogen.</title>
        <authorList>
            <person name="Redzuan R."/>
            <person name="Abu Bakar N."/>
            <person name="Badrun R."/>
            <person name="Mohd Raih M.F."/>
            <person name="Rozano L."/>
            <person name="Mat Amin N."/>
        </authorList>
    </citation>
    <scope>NUCLEOTIDE SEQUENCE [LARGE SCALE GENOMIC DNA]</scope>
    <source>
        <strain evidence="5 6">BT-MARDI</strain>
    </source>
</reference>
<name>A0A014M3K7_9GAMM</name>
<dbReference type="InterPro" id="IPR027417">
    <property type="entry name" value="P-loop_NTPase"/>
</dbReference>
<dbReference type="SMART" id="SM00382">
    <property type="entry name" value="AAA"/>
    <property type="match status" value="1"/>
</dbReference>
<comment type="caution">
    <text evidence="5">The sequence shown here is derived from an EMBL/GenBank/DDBJ whole genome shotgun (WGS) entry which is preliminary data.</text>
</comment>
<dbReference type="InterPro" id="IPR003439">
    <property type="entry name" value="ABC_transporter-like_ATP-bd"/>
</dbReference>
<organism evidence="5 6">
    <name type="scientific">Erwinia mallotivora</name>
    <dbReference type="NCBI Taxonomy" id="69222"/>
    <lineage>
        <taxon>Bacteria</taxon>
        <taxon>Pseudomonadati</taxon>
        <taxon>Pseudomonadota</taxon>
        <taxon>Gammaproteobacteria</taxon>
        <taxon>Enterobacterales</taxon>
        <taxon>Erwiniaceae</taxon>
        <taxon>Erwinia</taxon>
    </lineage>
</organism>
<gene>
    <name evidence="5" type="ORF">BG55_05185</name>
</gene>
<dbReference type="Gene3D" id="3.40.50.300">
    <property type="entry name" value="P-loop containing nucleotide triphosphate hydrolases"/>
    <property type="match status" value="1"/>
</dbReference>
<dbReference type="CDD" id="cd03216">
    <property type="entry name" value="ABC_Carb_Monos_I"/>
    <property type="match status" value="1"/>
</dbReference>
<dbReference type="OrthoDB" id="9776369at2"/>